<comment type="subcellular location">
    <subcellularLocation>
        <location evidence="1">Cell envelope</location>
    </subcellularLocation>
</comment>
<accession>A0ABV5WLQ4</accession>
<dbReference type="InterPro" id="IPR025997">
    <property type="entry name" value="SBP_2_dom"/>
</dbReference>
<evidence type="ECO:0000256" key="3">
    <source>
        <dbReference type="ARBA" id="ARBA00022729"/>
    </source>
</evidence>
<gene>
    <name evidence="5" type="ORF">ACFFMS_25380</name>
</gene>
<comment type="similarity">
    <text evidence="2">Belongs to the bacterial solute-binding protein 2 family.</text>
</comment>
<evidence type="ECO:0000256" key="1">
    <source>
        <dbReference type="ARBA" id="ARBA00004196"/>
    </source>
</evidence>
<dbReference type="RefSeq" id="WP_379951728.1">
    <property type="nucleotide sequence ID" value="NZ_JBHMAF010000194.1"/>
</dbReference>
<evidence type="ECO:0000259" key="4">
    <source>
        <dbReference type="Pfam" id="PF13407"/>
    </source>
</evidence>
<feature type="domain" description="Periplasmic binding protein" evidence="4">
    <location>
        <begin position="53"/>
        <end position="304"/>
    </location>
</feature>
<dbReference type="CDD" id="cd06314">
    <property type="entry name" value="PBP1_tmGBP"/>
    <property type="match status" value="1"/>
</dbReference>
<keyword evidence="6" id="KW-1185">Reference proteome</keyword>
<dbReference type="Pfam" id="PF13407">
    <property type="entry name" value="Peripla_BP_4"/>
    <property type="match status" value="1"/>
</dbReference>
<reference evidence="5 6" key="1">
    <citation type="submission" date="2024-09" db="EMBL/GenBank/DDBJ databases">
        <authorList>
            <person name="Sun Q."/>
            <person name="Mori K."/>
        </authorList>
    </citation>
    <scope>NUCLEOTIDE SEQUENCE [LARGE SCALE GENOMIC DNA]</scope>
    <source>
        <strain evidence="5 6">JCM 11201</strain>
    </source>
</reference>
<evidence type="ECO:0000313" key="5">
    <source>
        <dbReference type="EMBL" id="MFB9761577.1"/>
    </source>
</evidence>
<name>A0ABV5WLQ4_9BACI</name>
<comment type="caution">
    <text evidence="5">The sequence shown here is derived from an EMBL/GenBank/DDBJ whole genome shotgun (WGS) entry which is preliminary data.</text>
</comment>
<sequence>MGNKRWTASLIVLFVLFMYVLIRFAANTNNIENAVESLKTTQKAKGKTAHFILIAQELDNPYWRSIEQGAKKAAHTYNVQVEYIAPLQTSVEEQMKLFEKAIVSKVDGIVVQSLDEQMFAPIINKAVNENIPVVTIDTDSPKSERVAYVGTDNYTAGEKLGEVVAEMTGGEGEIGVMIGSETSTSQKLRFNGFLSVIQKHPQMKVVEVMSSNISQIQAVLQGESMLKKHPDMSIMVGMSALDAIGILNATTNMRRNNVQIFGFDDVEETLQAISNGHIRATIVQKPFDMGFQSIKILRQHLQGKAMKVEHFTPTEVITKNNVHLEETN</sequence>
<dbReference type="PANTHER" id="PTHR46847:SF1">
    <property type="entry name" value="D-ALLOSE-BINDING PERIPLASMIC PROTEIN-RELATED"/>
    <property type="match status" value="1"/>
</dbReference>
<keyword evidence="3" id="KW-0732">Signal</keyword>
<evidence type="ECO:0000256" key="2">
    <source>
        <dbReference type="ARBA" id="ARBA00007639"/>
    </source>
</evidence>
<dbReference type="InterPro" id="IPR028082">
    <property type="entry name" value="Peripla_BP_I"/>
</dbReference>
<dbReference type="EMBL" id="JBHMAF010000194">
    <property type="protein sequence ID" value="MFB9761577.1"/>
    <property type="molecule type" value="Genomic_DNA"/>
</dbReference>
<organism evidence="5 6">
    <name type="scientific">Ectobacillus funiculus</name>
    <dbReference type="NCBI Taxonomy" id="137993"/>
    <lineage>
        <taxon>Bacteria</taxon>
        <taxon>Bacillati</taxon>
        <taxon>Bacillota</taxon>
        <taxon>Bacilli</taxon>
        <taxon>Bacillales</taxon>
        <taxon>Bacillaceae</taxon>
        <taxon>Ectobacillus</taxon>
    </lineage>
</organism>
<proteinExistence type="inferred from homology"/>
<dbReference type="PANTHER" id="PTHR46847">
    <property type="entry name" value="D-ALLOSE-BINDING PERIPLASMIC PROTEIN-RELATED"/>
    <property type="match status" value="1"/>
</dbReference>
<protein>
    <submittedName>
        <fullName evidence="5">Sugar-binding protein</fullName>
    </submittedName>
</protein>
<evidence type="ECO:0000313" key="6">
    <source>
        <dbReference type="Proteomes" id="UP001589609"/>
    </source>
</evidence>
<dbReference type="Proteomes" id="UP001589609">
    <property type="component" value="Unassembled WGS sequence"/>
</dbReference>
<dbReference type="Gene3D" id="3.40.50.2300">
    <property type="match status" value="2"/>
</dbReference>
<dbReference type="SUPFAM" id="SSF53822">
    <property type="entry name" value="Periplasmic binding protein-like I"/>
    <property type="match status" value="1"/>
</dbReference>